<feature type="domain" description="Neurotransmitter-gated ion-channel ligand-binding" evidence="4">
    <location>
        <begin position="88"/>
        <end position="123"/>
    </location>
</feature>
<keyword evidence="3" id="KW-0472">Membrane</keyword>
<dbReference type="GO" id="GO:0045211">
    <property type="term" value="C:postsynaptic membrane"/>
    <property type="evidence" value="ECO:0007669"/>
    <property type="project" value="InterPro"/>
</dbReference>
<dbReference type="GO" id="GO:0022848">
    <property type="term" value="F:acetylcholine-gated monoatomic cation-selective channel activity"/>
    <property type="evidence" value="ECO:0007669"/>
    <property type="project" value="InterPro"/>
</dbReference>
<sequence>MILHYRVERAAAPLEGHPVCYAICRFLSHLINNAAELGAKTSAMSPLMTPFAMGLPPAYSSFLWWHRAAQWAEQIRRDVEHNNVRDFSADGNYEVSFMCNVLIHHSGEVLWVPPAIYKSSCIIGTFMCDR</sequence>
<protein>
    <recommendedName>
        <fullName evidence="4">Neurotransmitter-gated ion-channel ligand-binding domain-containing protein</fullName>
    </recommendedName>
</protein>
<proteinExistence type="predicted"/>
<comment type="subcellular location">
    <subcellularLocation>
        <location evidence="1">Membrane</location>
        <topology evidence="1">Multi-pass membrane protein</topology>
    </subcellularLocation>
</comment>
<dbReference type="InterPro" id="IPR036734">
    <property type="entry name" value="Neur_chan_lig-bd_sf"/>
</dbReference>
<dbReference type="Gene3D" id="2.70.170.10">
    <property type="entry name" value="Neurotransmitter-gated ion-channel ligand-binding domain"/>
    <property type="match status" value="1"/>
</dbReference>
<organism evidence="5 6">
    <name type="scientific">Ancylostoma duodenale</name>
    <dbReference type="NCBI Taxonomy" id="51022"/>
    <lineage>
        <taxon>Eukaryota</taxon>
        <taxon>Metazoa</taxon>
        <taxon>Ecdysozoa</taxon>
        <taxon>Nematoda</taxon>
        <taxon>Chromadorea</taxon>
        <taxon>Rhabditida</taxon>
        <taxon>Rhabditina</taxon>
        <taxon>Rhabditomorpha</taxon>
        <taxon>Strongyloidea</taxon>
        <taxon>Ancylostomatidae</taxon>
        <taxon>Ancylostomatinae</taxon>
        <taxon>Ancylostoma</taxon>
    </lineage>
</organism>
<evidence type="ECO:0000256" key="2">
    <source>
        <dbReference type="ARBA" id="ARBA00022692"/>
    </source>
</evidence>
<dbReference type="OrthoDB" id="5975154at2759"/>
<accession>A0A0C2H921</accession>
<reference evidence="5 6" key="1">
    <citation type="submission" date="2013-12" db="EMBL/GenBank/DDBJ databases">
        <title>Draft genome of the parsitic nematode Ancylostoma duodenale.</title>
        <authorList>
            <person name="Mitreva M."/>
        </authorList>
    </citation>
    <scope>NUCLEOTIDE SEQUENCE [LARGE SCALE GENOMIC DNA]</scope>
    <source>
        <strain evidence="5 6">Zhejiang</strain>
    </source>
</reference>
<keyword evidence="6" id="KW-1185">Reference proteome</keyword>
<name>A0A0C2H921_9BILA</name>
<evidence type="ECO:0000256" key="3">
    <source>
        <dbReference type="ARBA" id="ARBA00023136"/>
    </source>
</evidence>
<dbReference type="InterPro" id="IPR002394">
    <property type="entry name" value="Nicotinic_acetylcholine_rcpt"/>
</dbReference>
<dbReference type="PRINTS" id="PR00254">
    <property type="entry name" value="NICOTINICR"/>
</dbReference>
<dbReference type="EMBL" id="KN727294">
    <property type="protein sequence ID" value="KIH66036.1"/>
    <property type="molecule type" value="Genomic_DNA"/>
</dbReference>
<dbReference type="Proteomes" id="UP000054047">
    <property type="component" value="Unassembled WGS sequence"/>
</dbReference>
<gene>
    <name evidence="5" type="ORF">ANCDUO_03638</name>
</gene>
<evidence type="ECO:0000256" key="1">
    <source>
        <dbReference type="ARBA" id="ARBA00004141"/>
    </source>
</evidence>
<dbReference type="InterPro" id="IPR006202">
    <property type="entry name" value="Neur_chan_lig-bd"/>
</dbReference>
<dbReference type="AlphaFoldDB" id="A0A0C2H921"/>
<evidence type="ECO:0000313" key="5">
    <source>
        <dbReference type="EMBL" id="KIH66036.1"/>
    </source>
</evidence>
<keyword evidence="2" id="KW-0812">Transmembrane</keyword>
<dbReference type="SUPFAM" id="SSF63712">
    <property type="entry name" value="Nicotinic receptor ligand binding domain-like"/>
    <property type="match status" value="1"/>
</dbReference>
<dbReference type="Pfam" id="PF02931">
    <property type="entry name" value="Neur_chan_LBD"/>
    <property type="match status" value="1"/>
</dbReference>
<evidence type="ECO:0000313" key="6">
    <source>
        <dbReference type="Proteomes" id="UP000054047"/>
    </source>
</evidence>
<evidence type="ECO:0000259" key="4">
    <source>
        <dbReference type="Pfam" id="PF02931"/>
    </source>
</evidence>